<name>A0A0V1PPY1_9ASCO</name>
<proteinExistence type="predicted"/>
<keyword evidence="2" id="KW-1185">Reference proteome</keyword>
<gene>
    <name evidence="1" type="ORF">AC631_06012</name>
</gene>
<feature type="non-terminal residue" evidence="1">
    <location>
        <position position="69"/>
    </location>
</feature>
<sequence>MELDDLLQKPSPHGVPMTMVIARGPAPKLTWRKDWNKGVLRLWAYCQQASASVIGTVATGMGMPDGSEA</sequence>
<organism evidence="1 2">
    <name type="scientific">Debaryomyces fabryi</name>
    <dbReference type="NCBI Taxonomy" id="58627"/>
    <lineage>
        <taxon>Eukaryota</taxon>
        <taxon>Fungi</taxon>
        <taxon>Dikarya</taxon>
        <taxon>Ascomycota</taxon>
        <taxon>Saccharomycotina</taxon>
        <taxon>Pichiomycetes</taxon>
        <taxon>Debaryomycetaceae</taxon>
        <taxon>Debaryomyces</taxon>
    </lineage>
</organism>
<evidence type="ECO:0000313" key="1">
    <source>
        <dbReference type="EMBL" id="KRZ98228.1"/>
    </source>
</evidence>
<dbReference type="RefSeq" id="XP_015464331.1">
    <property type="nucleotide sequence ID" value="XM_015614841.1"/>
</dbReference>
<comment type="caution">
    <text evidence="1">The sequence shown here is derived from an EMBL/GenBank/DDBJ whole genome shotgun (WGS) entry which is preliminary data.</text>
</comment>
<accession>A0A0V1PPY1</accession>
<reference evidence="1 2" key="1">
    <citation type="submission" date="2015-11" db="EMBL/GenBank/DDBJ databases">
        <title>The genome of Debaryomyces fabryi.</title>
        <authorList>
            <person name="Tafer H."/>
            <person name="Lopandic K."/>
        </authorList>
    </citation>
    <scope>NUCLEOTIDE SEQUENCE [LARGE SCALE GENOMIC DNA]</scope>
    <source>
        <strain evidence="1 2">CBS 789</strain>
    </source>
</reference>
<dbReference type="EMBL" id="LMYN01000472">
    <property type="protein sequence ID" value="KRZ98228.1"/>
    <property type="molecule type" value="Genomic_DNA"/>
</dbReference>
<evidence type="ECO:0000313" key="2">
    <source>
        <dbReference type="Proteomes" id="UP000054251"/>
    </source>
</evidence>
<protein>
    <submittedName>
        <fullName evidence="1">Uncharacterized protein</fullName>
    </submittedName>
</protein>
<dbReference type="Proteomes" id="UP000054251">
    <property type="component" value="Unassembled WGS sequence"/>
</dbReference>
<dbReference type="GeneID" id="26843021"/>
<dbReference type="AlphaFoldDB" id="A0A0V1PPY1"/>